<protein>
    <submittedName>
        <fullName evidence="2">Uncharacterized protein</fullName>
    </submittedName>
</protein>
<dbReference type="Proteomes" id="UP000887565">
    <property type="component" value="Unplaced"/>
</dbReference>
<dbReference type="AlphaFoldDB" id="A0A915I1V8"/>
<evidence type="ECO:0000313" key="1">
    <source>
        <dbReference type="Proteomes" id="UP000887565"/>
    </source>
</evidence>
<dbReference type="WBParaSite" id="nRc.2.0.1.t08122-RA">
    <property type="protein sequence ID" value="nRc.2.0.1.t08122-RA"/>
    <property type="gene ID" value="nRc.2.0.1.g08122"/>
</dbReference>
<keyword evidence="1" id="KW-1185">Reference proteome</keyword>
<sequence>MYRYYAFNCCITPIMSFISTNPMGCNCTDCTTCRYAHAYKVCCNDTNTLFEEKSFAFGSNIRL</sequence>
<proteinExistence type="predicted"/>
<accession>A0A915I1V8</accession>
<organism evidence="1 2">
    <name type="scientific">Romanomermis culicivorax</name>
    <name type="common">Nematode worm</name>
    <dbReference type="NCBI Taxonomy" id="13658"/>
    <lineage>
        <taxon>Eukaryota</taxon>
        <taxon>Metazoa</taxon>
        <taxon>Ecdysozoa</taxon>
        <taxon>Nematoda</taxon>
        <taxon>Enoplea</taxon>
        <taxon>Dorylaimia</taxon>
        <taxon>Mermithida</taxon>
        <taxon>Mermithoidea</taxon>
        <taxon>Mermithidae</taxon>
        <taxon>Romanomermis</taxon>
    </lineage>
</organism>
<name>A0A915I1V8_ROMCU</name>
<evidence type="ECO:0000313" key="2">
    <source>
        <dbReference type="WBParaSite" id="nRc.2.0.1.t08122-RA"/>
    </source>
</evidence>
<reference evidence="2" key="1">
    <citation type="submission" date="2022-11" db="UniProtKB">
        <authorList>
            <consortium name="WormBaseParasite"/>
        </authorList>
    </citation>
    <scope>IDENTIFICATION</scope>
</reference>